<sequence length="863" mass="93124">MSDPILPHRDDDREGTSTATHYANVAPEHVQELEASAIPAAVAADQGVYTANKVDDLPEWALRHVEKHGTGTLPALVYPMVHPDGTATGQVKFVPGSVTNADGHVQKYVSPLKDQNPPKLPVLRVVNDPAVVLIVEGVKQALAALAWAPDDWSIYRITGIWSWRVTGDDGAPGTPTPYLAAVQRQDVVIVPDADAATNVRVFDGAAALGKACEEYGAKSVRFARLPGGGKDGLDDVLARLADDDARRSMLASWVTGAKAKPADLDKRELDKMRRQLRDRDVARSVAAVAAQAGDDRVSINVDEDPRQVSLELVDALVERRGGTRLFSRDEGIVRLRRKNDPGTGGYLVVKPLGNRGGLHRELLDVVQPITVGQQGARPCGVSSMLLDLVDDHPDRFPVLVGITRSPIVRADGSVNTTSGYDPATGLYLDLTKDVQDIDVPEHPSDADIQWAVVLLRDDLFAMDGVGGYDGWVFQDVADQTHAIAGLLTPMIRVNIPLAPILVFDGLQRSVGKGGAVDVIHKVAFGTPAPLQAAPKDDAEMEKRITAKVDAGATIMVLDEVQPPDGPSRLVSAALTTATTSQVHEGRRLGVSEMVCLRNVMTFYALGNNVQLPGDVVRRVYTCRMSSDRADLETRDNFRHDLDTWVPENRAALLRAALILIRAWYDRGQPPAPRAFGFKSYTEWQRVIGGILHLAGIRDFLSTVLDVRETADSEAVDNREHWEWVAGLFPVGTRFGASQVVAHAKADPDAPAPYGLSWGDVDAKVLSTFYGQHPRWYGDLRIRHDGKLHGRGKAYVIDRLQAGVTAIPAAPTAPPASPGPRTGAGAAPGEVIEFTDRHGFTQRAARTMPSIDGKTIAELSGDAS</sequence>
<feature type="region of interest" description="Disordered" evidence="1">
    <location>
        <begin position="807"/>
        <end position="826"/>
    </location>
</feature>
<evidence type="ECO:0000313" key="2">
    <source>
        <dbReference type="EMBL" id="GAA1769010.1"/>
    </source>
</evidence>
<dbReference type="RefSeq" id="WP_344067564.1">
    <property type="nucleotide sequence ID" value="NZ_BAAAPN010000059.1"/>
</dbReference>
<proteinExistence type="predicted"/>
<evidence type="ECO:0000256" key="1">
    <source>
        <dbReference type="SAM" id="MobiDB-lite"/>
    </source>
</evidence>
<dbReference type="Proteomes" id="UP001501475">
    <property type="component" value="Unassembled WGS sequence"/>
</dbReference>
<protein>
    <recommendedName>
        <fullName evidence="4">DUF3854 domain-containing protein</fullName>
    </recommendedName>
</protein>
<organism evidence="2 3">
    <name type="scientific">Nostocoides vanveenii</name>
    <dbReference type="NCBI Taxonomy" id="330835"/>
    <lineage>
        <taxon>Bacteria</taxon>
        <taxon>Bacillati</taxon>
        <taxon>Actinomycetota</taxon>
        <taxon>Actinomycetes</taxon>
        <taxon>Micrococcales</taxon>
        <taxon>Intrasporangiaceae</taxon>
        <taxon>Nostocoides</taxon>
    </lineage>
</organism>
<keyword evidence="3" id="KW-1185">Reference proteome</keyword>
<accession>A0ABN2L0H6</accession>
<evidence type="ECO:0000313" key="3">
    <source>
        <dbReference type="Proteomes" id="UP001501475"/>
    </source>
</evidence>
<comment type="caution">
    <text evidence="2">The sequence shown here is derived from an EMBL/GenBank/DDBJ whole genome shotgun (WGS) entry which is preliminary data.</text>
</comment>
<evidence type="ECO:0008006" key="4">
    <source>
        <dbReference type="Google" id="ProtNLM"/>
    </source>
</evidence>
<reference evidence="2 3" key="1">
    <citation type="journal article" date="2019" name="Int. J. Syst. Evol. Microbiol.">
        <title>The Global Catalogue of Microorganisms (GCM) 10K type strain sequencing project: providing services to taxonomists for standard genome sequencing and annotation.</title>
        <authorList>
            <consortium name="The Broad Institute Genomics Platform"/>
            <consortium name="The Broad Institute Genome Sequencing Center for Infectious Disease"/>
            <person name="Wu L."/>
            <person name="Ma J."/>
        </authorList>
    </citation>
    <scope>NUCLEOTIDE SEQUENCE [LARGE SCALE GENOMIC DNA]</scope>
    <source>
        <strain evidence="2 3">JCM 15591</strain>
    </source>
</reference>
<gene>
    <name evidence="2" type="ORF">GCM10009810_29390</name>
</gene>
<dbReference type="EMBL" id="BAAAPN010000059">
    <property type="protein sequence ID" value="GAA1769010.1"/>
    <property type="molecule type" value="Genomic_DNA"/>
</dbReference>
<name>A0ABN2L0H6_9MICO</name>